<dbReference type="EMBL" id="JBIRXV010000009">
    <property type="protein sequence ID" value="MFI2324731.1"/>
    <property type="molecule type" value="Genomic_DNA"/>
</dbReference>
<proteinExistence type="predicted"/>
<protein>
    <submittedName>
        <fullName evidence="1">Uncharacterized protein</fullName>
    </submittedName>
</protein>
<name>A0ABW7WQL1_9NOCA</name>
<dbReference type="Proteomes" id="UP001611450">
    <property type="component" value="Unassembled WGS sequence"/>
</dbReference>
<reference evidence="1 2" key="1">
    <citation type="submission" date="2024-10" db="EMBL/GenBank/DDBJ databases">
        <title>The Natural Products Discovery Center: Release of the First 8490 Sequenced Strains for Exploring Actinobacteria Biosynthetic Diversity.</title>
        <authorList>
            <person name="Kalkreuter E."/>
            <person name="Kautsar S.A."/>
            <person name="Yang D."/>
            <person name="Bader C.D."/>
            <person name="Teijaro C.N."/>
            <person name="Fluegel L."/>
            <person name="Davis C.M."/>
            <person name="Simpson J.R."/>
            <person name="Lauterbach L."/>
            <person name="Steele A.D."/>
            <person name="Gui C."/>
            <person name="Meng S."/>
            <person name="Li G."/>
            <person name="Viehrig K."/>
            <person name="Ye F."/>
            <person name="Su P."/>
            <person name="Kiefer A.F."/>
            <person name="Nichols A."/>
            <person name="Cepeda A.J."/>
            <person name="Yan W."/>
            <person name="Fan B."/>
            <person name="Jiang Y."/>
            <person name="Adhikari A."/>
            <person name="Zheng C.-J."/>
            <person name="Schuster L."/>
            <person name="Cowan T.M."/>
            <person name="Smanski M.J."/>
            <person name="Chevrette M.G."/>
            <person name="De Carvalho L.P.S."/>
            <person name="Shen B."/>
        </authorList>
    </citation>
    <scope>NUCLEOTIDE SEQUENCE [LARGE SCALE GENOMIC DNA]</scope>
    <source>
        <strain evidence="1 2">NPDC019626</strain>
    </source>
</reference>
<sequence length="170" mass="19162">MWQLYRAVLRTDDHRVLGYVDVGPRLMEHARIGHHLVQGIEQLLTEPTRVTWAGRDAPTPEQGENLYRTVGSVAALVPPEHGAVGRYLLNHDLRVFVDKATVLENEARHRIHPLPLLTAEPVPAPARTVGDHTVLGSWAHALISVRDTVPKGYEQRKFDLVESLRECQPR</sequence>
<organism evidence="1 2">
    <name type="scientific">Nocardia beijingensis</name>
    <dbReference type="NCBI Taxonomy" id="95162"/>
    <lineage>
        <taxon>Bacteria</taxon>
        <taxon>Bacillati</taxon>
        <taxon>Actinomycetota</taxon>
        <taxon>Actinomycetes</taxon>
        <taxon>Mycobacteriales</taxon>
        <taxon>Nocardiaceae</taxon>
        <taxon>Nocardia</taxon>
    </lineage>
</organism>
<keyword evidence="2" id="KW-1185">Reference proteome</keyword>
<comment type="caution">
    <text evidence="1">The sequence shown here is derived from an EMBL/GenBank/DDBJ whole genome shotgun (WGS) entry which is preliminary data.</text>
</comment>
<dbReference type="RefSeq" id="WP_396948615.1">
    <property type="nucleotide sequence ID" value="NZ_JBIRXV010000009.1"/>
</dbReference>
<accession>A0ABW7WQL1</accession>
<evidence type="ECO:0000313" key="1">
    <source>
        <dbReference type="EMBL" id="MFI2324731.1"/>
    </source>
</evidence>
<evidence type="ECO:0000313" key="2">
    <source>
        <dbReference type="Proteomes" id="UP001611450"/>
    </source>
</evidence>
<gene>
    <name evidence="1" type="ORF">ACH47G_29960</name>
</gene>